<keyword evidence="2 11" id="KW-0547">Nucleotide-binding</keyword>
<proteinExistence type="inferred from homology"/>
<dbReference type="RefSeq" id="WP_204401577.1">
    <property type="nucleotide sequence ID" value="NZ_JAFBEE010000007.1"/>
</dbReference>
<dbReference type="PANTHER" id="PTHR11070:SF2">
    <property type="entry name" value="ATP-DEPENDENT DNA HELICASE SRS2"/>
    <property type="match status" value="1"/>
</dbReference>
<evidence type="ECO:0000256" key="1">
    <source>
        <dbReference type="ARBA" id="ARBA00009922"/>
    </source>
</evidence>
<evidence type="ECO:0000313" key="14">
    <source>
        <dbReference type="EMBL" id="MBM7614913.1"/>
    </source>
</evidence>
<keyword evidence="5 11" id="KW-0067">ATP-binding</keyword>
<accession>A0ABS2NPP4</accession>
<feature type="binding site" evidence="11">
    <location>
        <begin position="28"/>
        <end position="35"/>
    </location>
    <ligand>
        <name>ATP</name>
        <dbReference type="ChEBI" id="CHEBI:30616"/>
    </ligand>
</feature>
<evidence type="ECO:0000256" key="5">
    <source>
        <dbReference type="ARBA" id="ARBA00022840"/>
    </source>
</evidence>
<evidence type="ECO:0000256" key="4">
    <source>
        <dbReference type="ARBA" id="ARBA00022806"/>
    </source>
</evidence>
<sequence>MDYQFLNRLNKQQRKAVQHHKGPCMVYAGPGSGKTTVITYRLTHLIQHFKVNPQNILVITFTKASAEEMKQRFEKLNCSSGPQGSSVNFGTFHSIFFRVIRSYAGYDLSSILSEKDKYGLIKNIIKTLGIGQGEDDELIKEIILELGLFYSNYLNRQEFIPNTISSDDFQRLVHYYETFKKDHKKIDFDDMLIKCYQLLKSNPNVLNRLRNQYQYILIDEFQDINKIQFEIVRMMAVPSNNVFVVGDDDQSIYSFRGANPQFILEFDKIYPKAEKVIINVNYRCQQKVIDVANALIKKNEIRVDKDIEAFKGEGKAINYLTPKTRDEEKTEVCLLVQDCVNRGYQYKDIAIIYRTNILANGMVEALLEHQIPFFCKDQVYNIYDHWVSKDVMSYLKSSHNLMDMDSLGRIINKPSRYITKKGMEAAKQYHKDFITSLKVKGDLKAYQIKMLDQLEVDLKTISNLSTAEAIEYIRKEMKYDQYIEDYCMDKKISSNGLFEMLDELEEVSVRYSSHVAFFKHVEEFRNKIKQPKKKEFNSNEVHLLTMHSAKGLEYEVVIIVDAVEEIIPHSKSLEMDGQLEEERRLFYVAITRAKEELYIFSPQFRYDRKADTSRFVSEMQYTGPAKGDLTLGREVFHKIFGRGFIEGLTDKIVKIRFAKNNQVKDFDVSIIMQNNILNNNKA</sequence>
<evidence type="ECO:0000256" key="9">
    <source>
        <dbReference type="ARBA" id="ARBA00034808"/>
    </source>
</evidence>
<feature type="domain" description="UvrD-like helicase C-terminal" evidence="13">
    <location>
        <begin position="286"/>
        <end position="551"/>
    </location>
</feature>
<dbReference type="Pfam" id="PF13361">
    <property type="entry name" value="UvrD_C"/>
    <property type="match status" value="1"/>
</dbReference>
<dbReference type="Proteomes" id="UP001314796">
    <property type="component" value="Unassembled WGS sequence"/>
</dbReference>
<organism evidence="14 15">
    <name type="scientific">Alkaliphilus hydrothermalis</name>
    <dbReference type="NCBI Taxonomy" id="1482730"/>
    <lineage>
        <taxon>Bacteria</taxon>
        <taxon>Bacillati</taxon>
        <taxon>Bacillota</taxon>
        <taxon>Clostridia</taxon>
        <taxon>Peptostreptococcales</taxon>
        <taxon>Natronincolaceae</taxon>
        <taxon>Alkaliphilus</taxon>
    </lineage>
</organism>
<evidence type="ECO:0000256" key="6">
    <source>
        <dbReference type="ARBA" id="ARBA00023125"/>
    </source>
</evidence>
<evidence type="ECO:0000256" key="7">
    <source>
        <dbReference type="ARBA" id="ARBA00023235"/>
    </source>
</evidence>
<comment type="caution">
    <text evidence="14">The sequence shown here is derived from an EMBL/GenBank/DDBJ whole genome shotgun (WGS) entry which is preliminary data.</text>
</comment>
<evidence type="ECO:0000313" key="15">
    <source>
        <dbReference type="Proteomes" id="UP001314796"/>
    </source>
</evidence>
<keyword evidence="3 11" id="KW-0378">Hydrolase</keyword>
<keyword evidence="15" id="KW-1185">Reference proteome</keyword>
<dbReference type="PANTHER" id="PTHR11070">
    <property type="entry name" value="UVRD / RECB / PCRA DNA HELICASE FAMILY MEMBER"/>
    <property type="match status" value="1"/>
</dbReference>
<protein>
    <recommendedName>
        <fullName evidence="9">DNA 3'-5' helicase</fullName>
        <ecNumber evidence="9">5.6.2.4</ecNumber>
    </recommendedName>
</protein>
<dbReference type="PROSITE" id="PS51198">
    <property type="entry name" value="UVRD_HELICASE_ATP_BIND"/>
    <property type="match status" value="1"/>
</dbReference>
<gene>
    <name evidence="14" type="ORF">JOC73_001432</name>
</gene>
<dbReference type="EC" id="5.6.2.4" evidence="9"/>
<dbReference type="Gene3D" id="1.10.10.160">
    <property type="match status" value="1"/>
</dbReference>
<dbReference type="Gene3D" id="1.10.486.10">
    <property type="entry name" value="PCRA, domain 4"/>
    <property type="match status" value="1"/>
</dbReference>
<dbReference type="SUPFAM" id="SSF52540">
    <property type="entry name" value="P-loop containing nucleoside triphosphate hydrolases"/>
    <property type="match status" value="1"/>
</dbReference>
<dbReference type="InterPro" id="IPR000212">
    <property type="entry name" value="DNA_helicase_UvrD/REP"/>
</dbReference>
<comment type="catalytic activity">
    <reaction evidence="10">
        <text>ATP + H2O = ADP + phosphate + H(+)</text>
        <dbReference type="Rhea" id="RHEA:13065"/>
        <dbReference type="ChEBI" id="CHEBI:15377"/>
        <dbReference type="ChEBI" id="CHEBI:15378"/>
        <dbReference type="ChEBI" id="CHEBI:30616"/>
        <dbReference type="ChEBI" id="CHEBI:43474"/>
        <dbReference type="ChEBI" id="CHEBI:456216"/>
        <dbReference type="EC" id="5.6.2.4"/>
    </reaction>
</comment>
<evidence type="ECO:0000259" key="13">
    <source>
        <dbReference type="PROSITE" id="PS51217"/>
    </source>
</evidence>
<evidence type="ECO:0000256" key="8">
    <source>
        <dbReference type="ARBA" id="ARBA00034617"/>
    </source>
</evidence>
<comment type="catalytic activity">
    <reaction evidence="8">
        <text>Couples ATP hydrolysis with the unwinding of duplex DNA by translocating in the 3'-5' direction.</text>
        <dbReference type="EC" id="5.6.2.4"/>
    </reaction>
</comment>
<dbReference type="InterPro" id="IPR027417">
    <property type="entry name" value="P-loop_NTPase"/>
</dbReference>
<dbReference type="EMBL" id="JAFBEE010000007">
    <property type="protein sequence ID" value="MBM7614913.1"/>
    <property type="molecule type" value="Genomic_DNA"/>
</dbReference>
<keyword evidence="4 11" id="KW-0347">Helicase</keyword>
<name>A0ABS2NPP4_9FIRM</name>
<dbReference type="InterPro" id="IPR014016">
    <property type="entry name" value="UvrD-like_ATP-bd"/>
</dbReference>
<dbReference type="CDD" id="cd17932">
    <property type="entry name" value="DEXQc_UvrD"/>
    <property type="match status" value="1"/>
</dbReference>
<reference evidence="14 15" key="1">
    <citation type="submission" date="2021-01" db="EMBL/GenBank/DDBJ databases">
        <title>Genomic Encyclopedia of Type Strains, Phase IV (KMG-IV): sequencing the most valuable type-strain genomes for metagenomic binning, comparative biology and taxonomic classification.</title>
        <authorList>
            <person name="Goeker M."/>
        </authorList>
    </citation>
    <scope>NUCLEOTIDE SEQUENCE [LARGE SCALE GENOMIC DNA]</scope>
    <source>
        <strain evidence="14 15">DSM 25890</strain>
    </source>
</reference>
<dbReference type="Pfam" id="PF00580">
    <property type="entry name" value="UvrD-helicase"/>
    <property type="match status" value="1"/>
</dbReference>
<keyword evidence="6" id="KW-0238">DNA-binding</keyword>
<evidence type="ECO:0000256" key="11">
    <source>
        <dbReference type="PROSITE-ProRule" id="PRU00560"/>
    </source>
</evidence>
<evidence type="ECO:0000256" key="2">
    <source>
        <dbReference type="ARBA" id="ARBA00022741"/>
    </source>
</evidence>
<dbReference type="GO" id="GO:0016787">
    <property type="term" value="F:hydrolase activity"/>
    <property type="evidence" value="ECO:0007669"/>
    <property type="project" value="UniProtKB-KW"/>
</dbReference>
<evidence type="ECO:0000256" key="3">
    <source>
        <dbReference type="ARBA" id="ARBA00022801"/>
    </source>
</evidence>
<comment type="similarity">
    <text evidence="1">Belongs to the helicase family. UvrD subfamily.</text>
</comment>
<dbReference type="InterPro" id="IPR013986">
    <property type="entry name" value="DExx_box_DNA_helicase_dom_sf"/>
</dbReference>
<dbReference type="CDD" id="cd18807">
    <property type="entry name" value="SF1_C_UvrD"/>
    <property type="match status" value="1"/>
</dbReference>
<dbReference type="Gene3D" id="3.40.50.300">
    <property type="entry name" value="P-loop containing nucleotide triphosphate hydrolases"/>
    <property type="match status" value="2"/>
</dbReference>
<dbReference type="GO" id="GO:0003678">
    <property type="term" value="F:DNA helicase activity"/>
    <property type="evidence" value="ECO:0007669"/>
    <property type="project" value="UniProtKB-EC"/>
</dbReference>
<keyword evidence="7" id="KW-0413">Isomerase</keyword>
<evidence type="ECO:0000259" key="12">
    <source>
        <dbReference type="PROSITE" id="PS51198"/>
    </source>
</evidence>
<dbReference type="PROSITE" id="PS51217">
    <property type="entry name" value="UVRD_HELICASE_CTER"/>
    <property type="match status" value="1"/>
</dbReference>
<dbReference type="InterPro" id="IPR014017">
    <property type="entry name" value="DNA_helicase_UvrD-like_C"/>
</dbReference>
<feature type="domain" description="UvrD-like helicase ATP-binding" evidence="12">
    <location>
        <begin position="7"/>
        <end position="285"/>
    </location>
</feature>
<evidence type="ECO:0000256" key="10">
    <source>
        <dbReference type="ARBA" id="ARBA00048988"/>
    </source>
</evidence>